<dbReference type="Gene3D" id="3.40.50.1220">
    <property type="entry name" value="TPP-binding domain"/>
    <property type="match status" value="1"/>
</dbReference>
<feature type="active site" description="Proton acceptor" evidence="3 4">
    <location>
        <position position="125"/>
    </location>
</feature>
<evidence type="ECO:0000256" key="4">
    <source>
        <dbReference type="PROSITE-ProRule" id="PRU00236"/>
    </source>
</evidence>
<dbReference type="InterPro" id="IPR050134">
    <property type="entry name" value="NAD-dep_sirtuin_deacylases"/>
</dbReference>
<accession>A0ABT8SC07</accession>
<dbReference type="HAMAP" id="MF_01121">
    <property type="entry name" value="Sirtuin_ClassIII"/>
    <property type="match status" value="1"/>
</dbReference>
<dbReference type="Proteomes" id="UP001169027">
    <property type="component" value="Unassembled WGS sequence"/>
</dbReference>
<keyword evidence="7" id="KW-1185">Reference proteome</keyword>
<dbReference type="Gene3D" id="3.30.1600.10">
    <property type="entry name" value="SIR2/SIRT2 'Small Domain"/>
    <property type="match status" value="1"/>
</dbReference>
<keyword evidence="3 4" id="KW-0479">Metal-binding</keyword>
<keyword evidence="3 4" id="KW-0862">Zinc</keyword>
<evidence type="ECO:0000259" key="5">
    <source>
        <dbReference type="PROSITE" id="PS50305"/>
    </source>
</evidence>
<keyword evidence="1" id="KW-0808">Transferase</keyword>
<dbReference type="NCBIfam" id="NF001753">
    <property type="entry name" value="PRK00481.1-3"/>
    <property type="match status" value="1"/>
</dbReference>
<feature type="binding site" evidence="3">
    <location>
        <begin position="228"/>
        <end position="230"/>
    </location>
    <ligand>
        <name>NAD(+)</name>
        <dbReference type="ChEBI" id="CHEBI:57540"/>
    </ligand>
</feature>
<feature type="binding site" evidence="3">
    <location>
        <begin position="107"/>
        <end position="110"/>
    </location>
    <ligand>
        <name>NAD(+)</name>
        <dbReference type="ChEBI" id="CHEBI:57540"/>
    </ligand>
</feature>
<dbReference type="Pfam" id="PF02146">
    <property type="entry name" value="SIR2"/>
    <property type="match status" value="1"/>
</dbReference>
<feature type="binding site" evidence="3 4">
    <location>
        <position position="162"/>
    </location>
    <ligand>
        <name>Zn(2+)</name>
        <dbReference type="ChEBI" id="CHEBI:29105"/>
    </ligand>
</feature>
<dbReference type="InterPro" id="IPR026590">
    <property type="entry name" value="Ssirtuin_cat_dom"/>
</dbReference>
<comment type="similarity">
    <text evidence="3">Belongs to the sirtuin family. Class III subfamily.</text>
</comment>
<dbReference type="InterPro" id="IPR027546">
    <property type="entry name" value="Sirtuin_class_III"/>
</dbReference>
<feature type="binding site" evidence="3 4">
    <location>
        <position position="165"/>
    </location>
    <ligand>
        <name>Zn(2+)</name>
        <dbReference type="ChEBI" id="CHEBI:29105"/>
    </ligand>
</feature>
<dbReference type="CDD" id="cd01412">
    <property type="entry name" value="SIRT5_Af1_CobB"/>
    <property type="match status" value="1"/>
</dbReference>
<proteinExistence type="inferred from homology"/>
<comment type="cofactor">
    <cofactor evidence="3">
        <name>Zn(2+)</name>
        <dbReference type="ChEBI" id="CHEBI:29105"/>
    </cofactor>
    <text evidence="3">Binds 1 zinc ion per subunit.</text>
</comment>
<dbReference type="RefSeq" id="WP_301814515.1">
    <property type="nucleotide sequence ID" value="NZ_JAUJZH010000028.1"/>
</dbReference>
<dbReference type="PANTHER" id="PTHR11085">
    <property type="entry name" value="NAD-DEPENDENT PROTEIN DEACYLASE SIRTUIN-5, MITOCHONDRIAL-RELATED"/>
    <property type="match status" value="1"/>
</dbReference>
<dbReference type="InterPro" id="IPR026591">
    <property type="entry name" value="Sirtuin_cat_small_dom_sf"/>
</dbReference>
<feature type="binding site" evidence="3 4">
    <location>
        <position position="133"/>
    </location>
    <ligand>
        <name>Zn(2+)</name>
        <dbReference type="ChEBI" id="CHEBI:29105"/>
    </ligand>
</feature>
<comment type="caution">
    <text evidence="3">Lacks conserved residue(s) required for the propagation of feature annotation.</text>
</comment>
<feature type="binding site" evidence="3">
    <location>
        <position position="74"/>
    </location>
    <ligand>
        <name>substrate</name>
    </ligand>
</feature>
<feature type="binding site" evidence="3 4">
    <location>
        <position position="136"/>
    </location>
    <ligand>
        <name>Zn(2+)</name>
        <dbReference type="ChEBI" id="CHEBI:29105"/>
    </ligand>
</feature>
<keyword evidence="2 3" id="KW-0520">NAD</keyword>
<comment type="caution">
    <text evidence="6">The sequence shown here is derived from an EMBL/GenBank/DDBJ whole genome shotgun (WGS) entry which is preliminary data.</text>
</comment>
<feature type="domain" description="Deacetylase sirtuin-type" evidence="5">
    <location>
        <begin position="1"/>
        <end position="259"/>
    </location>
</feature>
<gene>
    <name evidence="3" type="primary">cobB</name>
    <name evidence="6" type="ORF">Q2T77_29640</name>
</gene>
<evidence type="ECO:0000313" key="7">
    <source>
        <dbReference type="Proteomes" id="UP001169027"/>
    </source>
</evidence>
<sequence>MTSPPVPPAPLVARLRGARRVVVLSGAGMSAESGIPTFRDKGTGLWARFDPQELATPEAFRRDPETVWAWYEWRRHRVARAFPHAGHMALTALAARPQVESLTIVTQNVDDLHERAGAEAVLHLHGSLFAPRCFDCGRTCTLADPQKDEPEGRTTRLAPPRCATCNGPIRPGVVWFGESLPEAVWLEALRKVEAADLLLVVGTSGLVHPAASLPDAARRHGCDVAVLNPDASTLSDRSGMDWQIQAAVGLPALLSTLEM</sequence>
<dbReference type="EMBL" id="JAUKVY010000028">
    <property type="protein sequence ID" value="MDO1536454.1"/>
    <property type="molecule type" value="Genomic_DNA"/>
</dbReference>
<comment type="domain">
    <text evidence="3">2 residues (Tyr-71 and Arg-74) present in a large hydrophobic pocket are probably involved in substrate specificity. They are important for desuccinylation activity, but dispensable for deacetylation activity.</text>
</comment>
<organism evidence="6 7">
    <name type="scientific">Variovorax ginsengisoli</name>
    <dbReference type="NCBI Taxonomy" id="363844"/>
    <lineage>
        <taxon>Bacteria</taxon>
        <taxon>Pseudomonadati</taxon>
        <taxon>Pseudomonadota</taxon>
        <taxon>Betaproteobacteria</taxon>
        <taxon>Burkholderiales</taxon>
        <taxon>Comamonadaceae</taxon>
        <taxon>Variovorax</taxon>
    </lineage>
</organism>
<keyword evidence="3" id="KW-0963">Cytoplasm</keyword>
<dbReference type="PANTHER" id="PTHR11085:SF10">
    <property type="entry name" value="NAD-DEPENDENT PROTEIN DEACYLASE SIRTUIN-5, MITOCHONDRIAL-RELATED"/>
    <property type="match status" value="1"/>
</dbReference>
<feature type="binding site" evidence="3">
    <location>
        <begin position="202"/>
        <end position="204"/>
    </location>
    <ligand>
        <name>NAD(+)</name>
        <dbReference type="ChEBI" id="CHEBI:57540"/>
    </ligand>
</feature>
<name>A0ABT8SC07_9BURK</name>
<evidence type="ECO:0000256" key="3">
    <source>
        <dbReference type="HAMAP-Rule" id="MF_01121"/>
    </source>
</evidence>
<comment type="function">
    <text evidence="3">NAD-dependent lysine deacetylase and desuccinylase that specifically removes acetyl and succinyl groups on target proteins. Modulates the activities of several proteins which are inactive in their acylated form.</text>
</comment>
<dbReference type="InterPro" id="IPR003000">
    <property type="entry name" value="Sirtuin"/>
</dbReference>
<protein>
    <recommendedName>
        <fullName evidence="3">NAD-dependent protein deacylase</fullName>
        <ecNumber evidence="3">2.3.1.286</ecNumber>
    </recommendedName>
    <alternativeName>
        <fullName evidence="3">Regulatory protein SIR2 homolog</fullName>
    </alternativeName>
</protein>
<dbReference type="SUPFAM" id="SSF52467">
    <property type="entry name" value="DHS-like NAD/FAD-binding domain"/>
    <property type="match status" value="1"/>
</dbReference>
<comment type="catalytic activity">
    <reaction evidence="3">
        <text>N(6)-succinyl-L-lysyl-[protein] + NAD(+) + H2O = 2''-O-succinyl-ADP-D-ribose + nicotinamide + L-lysyl-[protein]</text>
        <dbReference type="Rhea" id="RHEA:47668"/>
        <dbReference type="Rhea" id="RHEA-COMP:9752"/>
        <dbReference type="Rhea" id="RHEA-COMP:11877"/>
        <dbReference type="ChEBI" id="CHEBI:15377"/>
        <dbReference type="ChEBI" id="CHEBI:17154"/>
        <dbReference type="ChEBI" id="CHEBI:29969"/>
        <dbReference type="ChEBI" id="CHEBI:57540"/>
        <dbReference type="ChEBI" id="CHEBI:87830"/>
        <dbReference type="ChEBI" id="CHEBI:87832"/>
    </reaction>
</comment>
<evidence type="ECO:0000256" key="2">
    <source>
        <dbReference type="ARBA" id="ARBA00023027"/>
    </source>
</evidence>
<evidence type="ECO:0000313" key="6">
    <source>
        <dbReference type="EMBL" id="MDO1536454.1"/>
    </source>
</evidence>
<dbReference type="EC" id="2.3.1.286" evidence="3"/>
<comment type="catalytic activity">
    <reaction evidence="3">
        <text>N(6)-acetyl-L-lysyl-[protein] + NAD(+) + H2O = 2''-O-acetyl-ADP-D-ribose + nicotinamide + L-lysyl-[protein]</text>
        <dbReference type="Rhea" id="RHEA:43636"/>
        <dbReference type="Rhea" id="RHEA-COMP:9752"/>
        <dbReference type="Rhea" id="RHEA-COMP:10731"/>
        <dbReference type="ChEBI" id="CHEBI:15377"/>
        <dbReference type="ChEBI" id="CHEBI:17154"/>
        <dbReference type="ChEBI" id="CHEBI:29969"/>
        <dbReference type="ChEBI" id="CHEBI:57540"/>
        <dbReference type="ChEBI" id="CHEBI:61930"/>
        <dbReference type="ChEBI" id="CHEBI:83767"/>
        <dbReference type="EC" id="2.3.1.286"/>
    </reaction>
</comment>
<feature type="binding site" evidence="3">
    <location>
        <position position="246"/>
    </location>
    <ligand>
        <name>NAD(+)</name>
        <dbReference type="ChEBI" id="CHEBI:57540"/>
    </ligand>
</feature>
<feature type="binding site" evidence="3">
    <location>
        <position position="71"/>
    </location>
    <ligand>
        <name>substrate</name>
    </ligand>
</feature>
<dbReference type="InterPro" id="IPR029035">
    <property type="entry name" value="DHS-like_NAD/FAD-binding_dom"/>
</dbReference>
<comment type="subcellular location">
    <subcellularLocation>
        <location evidence="3">Cytoplasm</location>
    </subcellularLocation>
</comment>
<reference evidence="6" key="1">
    <citation type="submission" date="2023-06" db="EMBL/GenBank/DDBJ databases">
        <authorList>
            <person name="Jiang Y."/>
            <person name="Liu Q."/>
        </authorList>
    </citation>
    <scope>NUCLEOTIDE SEQUENCE</scope>
    <source>
        <strain evidence="6">CGMCC 1.12090</strain>
    </source>
</reference>
<dbReference type="PROSITE" id="PS50305">
    <property type="entry name" value="SIRTUIN"/>
    <property type="match status" value="1"/>
</dbReference>
<evidence type="ECO:0000256" key="1">
    <source>
        <dbReference type="ARBA" id="ARBA00022679"/>
    </source>
</evidence>